<reference evidence="2" key="1">
    <citation type="submission" date="2020-10" db="EMBL/GenBank/DDBJ databases">
        <authorList>
            <person name="Gilroy R."/>
        </authorList>
    </citation>
    <scope>NUCLEOTIDE SEQUENCE</scope>
    <source>
        <strain evidence="2">D3-1215</strain>
    </source>
</reference>
<sequence>MRKLIYFLCVALLLSSCASKKKIADMDISRDRTTNLEGEKVRVETMTMQGVDEAESLNEEGTKIIKRPFKWYAGIGTADNKQMAIELAQREAYATISRILNNAVVAQSERGNIANNGRVQQALTSYWKQVSVSLQKGCEPYGSVSIEYSPATKMYTVTAKVAIRGDRFNDLMNSAGQYRPEDLTGAELEQFIEVNQSIMEAAKGNL</sequence>
<dbReference type="EMBL" id="JADIMR010000105">
    <property type="protein sequence ID" value="MBO8447499.1"/>
    <property type="molecule type" value="Genomic_DNA"/>
</dbReference>
<feature type="signal peptide" evidence="1">
    <location>
        <begin position="1"/>
        <end position="20"/>
    </location>
</feature>
<name>A0A9D9EH28_9BACT</name>
<evidence type="ECO:0000256" key="1">
    <source>
        <dbReference type="SAM" id="SignalP"/>
    </source>
</evidence>
<organism evidence="2 3">
    <name type="scientific">Candidatus Enterocola intestinipullorum</name>
    <dbReference type="NCBI Taxonomy" id="2840783"/>
    <lineage>
        <taxon>Bacteria</taxon>
        <taxon>Pseudomonadati</taxon>
        <taxon>Bacteroidota</taxon>
        <taxon>Bacteroidia</taxon>
        <taxon>Bacteroidales</taxon>
        <taxon>Candidatus Enterocola</taxon>
    </lineage>
</organism>
<protein>
    <recommendedName>
        <fullName evidence="4">Lipoprotein</fullName>
    </recommendedName>
</protein>
<reference evidence="2" key="2">
    <citation type="journal article" date="2021" name="PeerJ">
        <title>Extensive microbial diversity within the chicken gut microbiome revealed by metagenomics and culture.</title>
        <authorList>
            <person name="Gilroy R."/>
            <person name="Ravi A."/>
            <person name="Getino M."/>
            <person name="Pursley I."/>
            <person name="Horton D.L."/>
            <person name="Alikhan N.F."/>
            <person name="Baker D."/>
            <person name="Gharbi K."/>
            <person name="Hall N."/>
            <person name="Watson M."/>
            <person name="Adriaenssens E.M."/>
            <person name="Foster-Nyarko E."/>
            <person name="Jarju S."/>
            <person name="Secka A."/>
            <person name="Antonio M."/>
            <person name="Oren A."/>
            <person name="Chaudhuri R.R."/>
            <person name="La Ragione R."/>
            <person name="Hildebrand F."/>
            <person name="Pallen M.J."/>
        </authorList>
    </citation>
    <scope>NUCLEOTIDE SEQUENCE</scope>
    <source>
        <strain evidence="2">D3-1215</strain>
    </source>
</reference>
<gene>
    <name evidence="2" type="ORF">IAC32_07140</name>
</gene>
<accession>A0A9D9EH28</accession>
<feature type="chain" id="PRO_5039567445" description="Lipoprotein" evidence="1">
    <location>
        <begin position="21"/>
        <end position="206"/>
    </location>
</feature>
<dbReference type="AlphaFoldDB" id="A0A9D9EH28"/>
<evidence type="ECO:0008006" key="4">
    <source>
        <dbReference type="Google" id="ProtNLM"/>
    </source>
</evidence>
<dbReference type="PROSITE" id="PS51257">
    <property type="entry name" value="PROKAR_LIPOPROTEIN"/>
    <property type="match status" value="1"/>
</dbReference>
<evidence type="ECO:0000313" key="3">
    <source>
        <dbReference type="Proteomes" id="UP000823637"/>
    </source>
</evidence>
<keyword evidence="1" id="KW-0732">Signal</keyword>
<proteinExistence type="predicted"/>
<evidence type="ECO:0000313" key="2">
    <source>
        <dbReference type="EMBL" id="MBO8447499.1"/>
    </source>
</evidence>
<comment type="caution">
    <text evidence="2">The sequence shown here is derived from an EMBL/GenBank/DDBJ whole genome shotgun (WGS) entry which is preliminary data.</text>
</comment>
<dbReference type="Proteomes" id="UP000823637">
    <property type="component" value="Unassembled WGS sequence"/>
</dbReference>